<proteinExistence type="predicted"/>
<dbReference type="EMBL" id="JAGINW010000001">
    <property type="protein sequence ID" value="MBP2328210.1"/>
    <property type="molecule type" value="Genomic_DNA"/>
</dbReference>
<gene>
    <name evidence="1" type="ORF">JOF56_008595</name>
</gene>
<organism evidence="1 2">
    <name type="scientific">Kibdelosporangium banguiense</name>
    <dbReference type="NCBI Taxonomy" id="1365924"/>
    <lineage>
        <taxon>Bacteria</taxon>
        <taxon>Bacillati</taxon>
        <taxon>Actinomycetota</taxon>
        <taxon>Actinomycetes</taxon>
        <taxon>Pseudonocardiales</taxon>
        <taxon>Pseudonocardiaceae</taxon>
        <taxon>Kibdelosporangium</taxon>
    </lineage>
</organism>
<accession>A0ABS4TUY1</accession>
<keyword evidence="2" id="KW-1185">Reference proteome</keyword>
<name>A0ABS4TUY1_9PSEU</name>
<dbReference type="Proteomes" id="UP001519332">
    <property type="component" value="Unassembled WGS sequence"/>
</dbReference>
<evidence type="ECO:0000313" key="2">
    <source>
        <dbReference type="Proteomes" id="UP001519332"/>
    </source>
</evidence>
<protein>
    <submittedName>
        <fullName evidence="1">Uncharacterized protein</fullName>
    </submittedName>
</protein>
<evidence type="ECO:0000313" key="1">
    <source>
        <dbReference type="EMBL" id="MBP2328210.1"/>
    </source>
</evidence>
<comment type="caution">
    <text evidence="1">The sequence shown here is derived from an EMBL/GenBank/DDBJ whole genome shotgun (WGS) entry which is preliminary data.</text>
</comment>
<sequence length="33" mass="3387">MPAALTAAALPILPGLRIRLSAGCLSTSRLPVR</sequence>
<reference evidence="1 2" key="1">
    <citation type="submission" date="2021-03" db="EMBL/GenBank/DDBJ databases">
        <title>Sequencing the genomes of 1000 actinobacteria strains.</title>
        <authorList>
            <person name="Klenk H.-P."/>
        </authorList>
    </citation>
    <scope>NUCLEOTIDE SEQUENCE [LARGE SCALE GENOMIC DNA]</scope>
    <source>
        <strain evidence="1 2">DSM 46670</strain>
    </source>
</reference>